<gene>
    <name evidence="1" type="ORF">DQG23_04285</name>
</gene>
<name>A0A329MQG5_9BACL</name>
<protein>
    <submittedName>
        <fullName evidence="1">Uncharacterized protein</fullName>
    </submittedName>
</protein>
<dbReference type="EMBL" id="QMFB01000002">
    <property type="protein sequence ID" value="RAV22179.1"/>
    <property type="molecule type" value="Genomic_DNA"/>
</dbReference>
<evidence type="ECO:0000313" key="1">
    <source>
        <dbReference type="EMBL" id="RAV22179.1"/>
    </source>
</evidence>
<evidence type="ECO:0000313" key="2">
    <source>
        <dbReference type="Proteomes" id="UP000250369"/>
    </source>
</evidence>
<keyword evidence="2" id="KW-1185">Reference proteome</keyword>
<dbReference type="Proteomes" id="UP000250369">
    <property type="component" value="Unassembled WGS sequence"/>
</dbReference>
<proteinExistence type="predicted"/>
<organism evidence="1 2">
    <name type="scientific">Paenibacillus contaminans</name>
    <dbReference type="NCBI Taxonomy" id="450362"/>
    <lineage>
        <taxon>Bacteria</taxon>
        <taxon>Bacillati</taxon>
        <taxon>Bacillota</taxon>
        <taxon>Bacilli</taxon>
        <taxon>Bacillales</taxon>
        <taxon>Paenibacillaceae</taxon>
        <taxon>Paenibacillus</taxon>
    </lineage>
</organism>
<accession>A0A329MQG5</accession>
<sequence length="63" mass="7079">MSAAEYDPERGNSQAVNRCVVILAFISKNDTKKGGRARRDACRKENDRLLAEYECEFALCVPV</sequence>
<reference evidence="1 2" key="1">
    <citation type="journal article" date="2009" name="Int. J. Syst. Evol. Microbiol.">
        <title>Paenibacillus contaminans sp. nov., isolated from a contaminated laboratory plate.</title>
        <authorList>
            <person name="Chou J.H."/>
            <person name="Lee J.H."/>
            <person name="Lin M.C."/>
            <person name="Chang P.S."/>
            <person name="Arun A.B."/>
            <person name="Young C.C."/>
            <person name="Chen W.M."/>
        </authorList>
    </citation>
    <scope>NUCLEOTIDE SEQUENCE [LARGE SCALE GENOMIC DNA]</scope>
    <source>
        <strain evidence="1 2">CKOBP-6</strain>
    </source>
</reference>
<dbReference type="AlphaFoldDB" id="A0A329MQG5"/>
<comment type="caution">
    <text evidence="1">The sequence shown here is derived from an EMBL/GenBank/DDBJ whole genome shotgun (WGS) entry which is preliminary data.</text>
</comment>